<dbReference type="SUPFAM" id="SSF53681">
    <property type="entry name" value="Aspartate/glutamate racemase"/>
    <property type="match status" value="2"/>
</dbReference>
<evidence type="ECO:0000256" key="2">
    <source>
        <dbReference type="SAM" id="MobiDB-lite"/>
    </source>
</evidence>
<keyword evidence="1" id="KW-0413">Isomerase</keyword>
<dbReference type="OrthoDB" id="187836at2759"/>
<dbReference type="PROSITE" id="PS51257">
    <property type="entry name" value="PROKAR_LIPOPROTEIN"/>
    <property type="match status" value="1"/>
</dbReference>
<reference evidence="3 4" key="1">
    <citation type="submission" date="2020-04" db="EMBL/GenBank/DDBJ databases">
        <title>Plant Genome Project.</title>
        <authorList>
            <person name="Zhang R.-G."/>
        </authorList>
    </citation>
    <scope>NUCLEOTIDE SEQUENCE [LARGE SCALE GENOMIC DNA]</scope>
    <source>
        <strain evidence="3">YNK0</strain>
        <tissue evidence="3">Leaf</tissue>
    </source>
</reference>
<dbReference type="InterPro" id="IPR001920">
    <property type="entry name" value="Asp/Glu_race"/>
</dbReference>
<dbReference type="Pfam" id="PF01177">
    <property type="entry name" value="Asp_Glu_race"/>
    <property type="match status" value="2"/>
</dbReference>
<dbReference type="Gene3D" id="3.40.50.1860">
    <property type="match status" value="2"/>
</dbReference>
<protein>
    <recommendedName>
        <fullName evidence="5">Aspartate racemase</fullName>
    </recommendedName>
</protein>
<name>A0A834YS84_TETSI</name>
<dbReference type="GO" id="GO:0047661">
    <property type="term" value="F:amino-acid racemase activity"/>
    <property type="evidence" value="ECO:0007669"/>
    <property type="project" value="InterPro"/>
</dbReference>
<dbReference type="PANTHER" id="PTHR21198">
    <property type="entry name" value="GLUTAMATE RACEMASE"/>
    <property type="match status" value="1"/>
</dbReference>
<proteinExistence type="predicted"/>
<dbReference type="PANTHER" id="PTHR21198:SF7">
    <property type="entry name" value="ASPARTATE-GLUTAMATE RACEMASE FAMILY"/>
    <property type="match status" value="1"/>
</dbReference>
<dbReference type="OMA" id="NLRCKRN"/>
<dbReference type="AlphaFoldDB" id="A0A834YS84"/>
<evidence type="ECO:0000256" key="1">
    <source>
        <dbReference type="ARBA" id="ARBA00023235"/>
    </source>
</evidence>
<organism evidence="3 4">
    <name type="scientific">Tetracentron sinense</name>
    <name type="common">Spur-leaf</name>
    <dbReference type="NCBI Taxonomy" id="13715"/>
    <lineage>
        <taxon>Eukaryota</taxon>
        <taxon>Viridiplantae</taxon>
        <taxon>Streptophyta</taxon>
        <taxon>Embryophyta</taxon>
        <taxon>Tracheophyta</taxon>
        <taxon>Spermatophyta</taxon>
        <taxon>Magnoliopsida</taxon>
        <taxon>Trochodendrales</taxon>
        <taxon>Trochodendraceae</taxon>
        <taxon>Tetracentron</taxon>
    </lineage>
</organism>
<gene>
    <name evidence="3" type="ORF">HHK36_021486</name>
</gene>
<evidence type="ECO:0008006" key="5">
    <source>
        <dbReference type="Google" id="ProtNLM"/>
    </source>
</evidence>
<dbReference type="Proteomes" id="UP000655225">
    <property type="component" value="Unassembled WGS sequence"/>
</dbReference>
<sequence>MRDGNEGNEKGYYVALGSSSCLGGGSQDNEWPGRSRESRIQNPESDGVYGLSKGFHHGAFNRAMIICLVSGWAVFPDDGLPINSEKDEVASLRSVGDVMNGGGVLQILGERGGMFDGSMRMSFQALNCQSHLVGNINKHKTQFKLWSYPALAVQPSSILLHTDESGNLPESKKCSSSKTVPRSTSSLLNQANTVGVIGGVSVVSTLNFLEKLVRWSSKDGEECLPFVVCCDPMLNKEISSRERSLFPYLKRKSACSKLDHTPIVENLRCKRAFLENSGARCIVMPCHISHAWHGEISEDCSVPFLHVGECVARELKEAKLKPLEAGSNLRIGVLSTDATLTAGSYQEQLQSQVFQSVTHICLQFRLYGIRNLVRKSSRVLKLADESPSHEIPSPKFLIGWGNTLILKLIFIVESLNMQGFEVVLPDKATMEHTIIPAVEALNRKDMEGARNLLRIALQVLLVRAVNTVILASDDMKGLLPQDDPLLKKCIDPMDALARSTIKWAQSTENQHKHT</sequence>
<feature type="region of interest" description="Disordered" evidence="2">
    <location>
        <begin position="22"/>
        <end position="43"/>
    </location>
</feature>
<comment type="caution">
    <text evidence="3">The sequence shown here is derived from an EMBL/GenBank/DDBJ whole genome shotgun (WGS) entry which is preliminary data.</text>
</comment>
<evidence type="ECO:0000313" key="3">
    <source>
        <dbReference type="EMBL" id="KAF8393245.1"/>
    </source>
</evidence>
<dbReference type="EMBL" id="JABCRI010000015">
    <property type="protein sequence ID" value="KAF8393245.1"/>
    <property type="molecule type" value="Genomic_DNA"/>
</dbReference>
<keyword evidence="4" id="KW-1185">Reference proteome</keyword>
<dbReference type="InterPro" id="IPR015942">
    <property type="entry name" value="Asp/Glu/hydantoin_racemase"/>
</dbReference>
<evidence type="ECO:0000313" key="4">
    <source>
        <dbReference type="Proteomes" id="UP000655225"/>
    </source>
</evidence>
<accession>A0A834YS84</accession>